<dbReference type="OrthoDB" id="3257444at2759"/>
<organism evidence="1 2">
    <name type="scientific">Sphaerobolus stellatus (strain SS14)</name>
    <dbReference type="NCBI Taxonomy" id="990650"/>
    <lineage>
        <taxon>Eukaryota</taxon>
        <taxon>Fungi</taxon>
        <taxon>Dikarya</taxon>
        <taxon>Basidiomycota</taxon>
        <taxon>Agaricomycotina</taxon>
        <taxon>Agaricomycetes</taxon>
        <taxon>Phallomycetidae</taxon>
        <taxon>Geastrales</taxon>
        <taxon>Sphaerobolaceae</taxon>
        <taxon>Sphaerobolus</taxon>
    </lineage>
</organism>
<name>A0A0C9W405_SPHS4</name>
<dbReference type="Proteomes" id="UP000054279">
    <property type="component" value="Unassembled WGS sequence"/>
</dbReference>
<protein>
    <submittedName>
        <fullName evidence="1">Uncharacterized protein</fullName>
    </submittedName>
</protein>
<dbReference type="EMBL" id="KN837110">
    <property type="protein sequence ID" value="KIJ45966.1"/>
    <property type="molecule type" value="Genomic_DNA"/>
</dbReference>
<accession>A0A0C9W405</accession>
<keyword evidence="2" id="KW-1185">Reference proteome</keyword>
<proteinExistence type="predicted"/>
<dbReference type="AlphaFoldDB" id="A0A0C9W405"/>
<sequence>MLLKPIAEPRIHSMTATVTGKAAMPALGSSRAPKTFEGNKEDIAEFLEQFKNCTEDSQLLDEDKVKFLFRYLGRQQKDIFKTFEGYNTGDWATFLVSIKEAFEGAFTEKKYTCQSIIQFARVHSAAQITTDVELRTYHRELQAIAHYLVKESVISDEEHSHYFWFGLHEAMCQAIEQMLAVTHPLHDRTKPYSHADIFTVGKYVFNINTFYNNPPEGLDVPAARLKLTTQGMVLSGEVPFWNIYWKMVEGSSSFYLQKIVDGYGRLWNVMECYGMLWKVMEPHGNLWKVMGGYGRSWKILEVFYI</sequence>
<evidence type="ECO:0000313" key="2">
    <source>
        <dbReference type="Proteomes" id="UP000054279"/>
    </source>
</evidence>
<dbReference type="HOGENOM" id="CLU_912672_0_0_1"/>
<gene>
    <name evidence="1" type="ORF">M422DRAFT_250759</name>
</gene>
<reference evidence="1 2" key="1">
    <citation type="submission" date="2014-06" db="EMBL/GenBank/DDBJ databases">
        <title>Evolutionary Origins and Diversification of the Mycorrhizal Mutualists.</title>
        <authorList>
            <consortium name="DOE Joint Genome Institute"/>
            <consortium name="Mycorrhizal Genomics Consortium"/>
            <person name="Kohler A."/>
            <person name="Kuo A."/>
            <person name="Nagy L.G."/>
            <person name="Floudas D."/>
            <person name="Copeland A."/>
            <person name="Barry K.W."/>
            <person name="Cichocki N."/>
            <person name="Veneault-Fourrey C."/>
            <person name="LaButti K."/>
            <person name="Lindquist E.A."/>
            <person name="Lipzen A."/>
            <person name="Lundell T."/>
            <person name="Morin E."/>
            <person name="Murat C."/>
            <person name="Riley R."/>
            <person name="Ohm R."/>
            <person name="Sun H."/>
            <person name="Tunlid A."/>
            <person name="Henrissat B."/>
            <person name="Grigoriev I.V."/>
            <person name="Hibbett D.S."/>
            <person name="Martin F."/>
        </authorList>
    </citation>
    <scope>NUCLEOTIDE SEQUENCE [LARGE SCALE GENOMIC DNA]</scope>
    <source>
        <strain evidence="1 2">SS14</strain>
    </source>
</reference>
<evidence type="ECO:0000313" key="1">
    <source>
        <dbReference type="EMBL" id="KIJ45966.1"/>
    </source>
</evidence>